<dbReference type="Pfam" id="PF03641">
    <property type="entry name" value="Lysine_decarbox"/>
    <property type="match status" value="1"/>
</dbReference>
<dbReference type="AlphaFoldDB" id="A0A6B8V9Z7"/>
<evidence type="ECO:0000256" key="2">
    <source>
        <dbReference type="ARBA" id="ARBA00022801"/>
    </source>
</evidence>
<evidence type="ECO:0000256" key="1">
    <source>
        <dbReference type="ARBA" id="ARBA00006763"/>
    </source>
</evidence>
<name>A0A6B8V9Z7_9CORY</name>
<evidence type="ECO:0000313" key="5">
    <source>
        <dbReference type="Proteomes" id="UP000427071"/>
    </source>
</evidence>
<dbReference type="CDD" id="cd04690">
    <property type="entry name" value="NUDIX_Hydrolase"/>
    <property type="match status" value="1"/>
</dbReference>
<dbReference type="GO" id="GO:0005829">
    <property type="term" value="C:cytosol"/>
    <property type="evidence" value="ECO:0007669"/>
    <property type="project" value="TreeGrafter"/>
</dbReference>
<dbReference type="Proteomes" id="UP000427071">
    <property type="component" value="Chromosome"/>
</dbReference>
<evidence type="ECO:0000313" key="4">
    <source>
        <dbReference type="EMBL" id="QGU01942.1"/>
    </source>
</evidence>
<reference evidence="5" key="1">
    <citation type="submission" date="2019-11" db="EMBL/GenBank/DDBJ databases">
        <title>Complete genome sequence of Corynebacterium kalinowskii 1959, a novel Corynebacterium species isolated from soil of a small paddock in Vilsendorf, Germany.</title>
        <authorList>
            <person name="Schaffert L."/>
            <person name="Ruwe M."/>
            <person name="Milse J."/>
            <person name="Hanuschka K."/>
            <person name="Ortseifen V."/>
            <person name="Droste J."/>
            <person name="Brandt D."/>
            <person name="Schlueter L."/>
            <person name="Kutter Y."/>
            <person name="Vinke S."/>
            <person name="Viehoefer P."/>
            <person name="Jacob L."/>
            <person name="Luebke N.-C."/>
            <person name="Schulte-Berndt E."/>
            <person name="Hain C."/>
            <person name="Linder M."/>
            <person name="Schmidt P."/>
            <person name="Wollenschlaeger L."/>
            <person name="Luttermann T."/>
            <person name="Thieme E."/>
            <person name="Hassa J."/>
            <person name="Haak M."/>
            <person name="Wittchen M."/>
            <person name="Mentz A."/>
            <person name="Persicke M."/>
            <person name="Busche T."/>
            <person name="Ruckert C."/>
        </authorList>
    </citation>
    <scope>NUCLEOTIDE SEQUENCE [LARGE SCALE GENOMIC DNA]</scope>
    <source>
        <strain evidence="5">1959</strain>
    </source>
</reference>
<dbReference type="InterPro" id="IPR020084">
    <property type="entry name" value="NUDIX_hydrolase_CS"/>
</dbReference>
<dbReference type="PANTHER" id="PTHR31223">
    <property type="entry name" value="LOG FAMILY PROTEIN YJL055W"/>
    <property type="match status" value="1"/>
</dbReference>
<dbReference type="Gene3D" id="3.40.50.450">
    <property type="match status" value="1"/>
</dbReference>
<dbReference type="Pfam" id="PF00293">
    <property type="entry name" value="NUDIX"/>
    <property type="match status" value="1"/>
</dbReference>
<dbReference type="PROSITE" id="PS51462">
    <property type="entry name" value="NUDIX"/>
    <property type="match status" value="1"/>
</dbReference>
<dbReference type="InterPro" id="IPR015797">
    <property type="entry name" value="NUDIX_hydrolase-like_dom_sf"/>
</dbReference>
<feature type="domain" description="Nudix hydrolase" evidence="3">
    <location>
        <begin position="1"/>
        <end position="129"/>
    </location>
</feature>
<protein>
    <submittedName>
        <fullName evidence="4">LOG family protein YvdD</fullName>
    </submittedName>
</protein>
<dbReference type="SUPFAM" id="SSF55811">
    <property type="entry name" value="Nudix"/>
    <property type="match status" value="1"/>
</dbReference>
<organism evidence="4 5">
    <name type="scientific">Corynebacterium kalinowskii</name>
    <dbReference type="NCBI Taxonomy" id="2675216"/>
    <lineage>
        <taxon>Bacteria</taxon>
        <taxon>Bacillati</taxon>
        <taxon>Actinomycetota</taxon>
        <taxon>Actinomycetes</taxon>
        <taxon>Mycobacteriales</taxon>
        <taxon>Corynebacteriaceae</taxon>
        <taxon>Corynebacterium</taxon>
    </lineage>
</organism>
<accession>A0A6B8V9Z7</accession>
<dbReference type="PROSITE" id="PS00893">
    <property type="entry name" value="NUDIX_BOX"/>
    <property type="match status" value="1"/>
</dbReference>
<gene>
    <name evidence="4" type="primary">yvdD</name>
    <name evidence="4" type="ORF">CKALI_05360</name>
</gene>
<proteinExistence type="inferred from homology"/>
<dbReference type="EMBL" id="CP046452">
    <property type="protein sequence ID" value="QGU01942.1"/>
    <property type="molecule type" value="Genomic_DNA"/>
</dbReference>
<dbReference type="Gene3D" id="3.90.79.10">
    <property type="entry name" value="Nucleoside Triphosphate Pyrophosphohydrolase"/>
    <property type="match status" value="1"/>
</dbReference>
<keyword evidence="2" id="KW-0378">Hydrolase</keyword>
<comment type="similarity">
    <text evidence="1">Belongs to the LOG family.</text>
</comment>
<dbReference type="NCBIfam" id="TIGR00730">
    <property type="entry name" value="Rossman fold protein, TIGR00730 family"/>
    <property type="match status" value="1"/>
</dbReference>
<dbReference type="RefSeq" id="WP_197079772.1">
    <property type="nucleotide sequence ID" value="NZ_CP046452.1"/>
</dbReference>
<dbReference type="InterPro" id="IPR000086">
    <property type="entry name" value="NUDIX_hydrolase_dom"/>
</dbReference>
<sequence>MQNIKVAAVILRDETGRVLTVRKRGTSLFMFPGGKPEPDETFADAAVREAYEELGVHLTSLAPYGSFTAPAANEEGATVEAEVFTAALLDAPSPAAEIDEIAWVDPDSSHVALAPLLAEEVFPTLRPAVRKVTVFCGSASGNSPAFTSMASELGSILASHGIGLVYGGGKIGLMGTIADAVLAGGGHVDGIIPEGLANKELAHNGVQSLEVVNSMHERKSRMAELGDAFIAMPGGAGTLEELFEAWVWQILGIHNMPVALYGRDFWAPLMDMLEKMRDQGFIAPNFVDALIVADNPTELLRRIQNWTPPRAKWS</sequence>
<dbReference type="GO" id="GO:0009691">
    <property type="term" value="P:cytokinin biosynthetic process"/>
    <property type="evidence" value="ECO:0007669"/>
    <property type="project" value="InterPro"/>
</dbReference>
<dbReference type="SUPFAM" id="SSF102405">
    <property type="entry name" value="MCP/YpsA-like"/>
    <property type="match status" value="1"/>
</dbReference>
<dbReference type="KEGG" id="ckw:CKALI_05360"/>
<keyword evidence="5" id="KW-1185">Reference proteome</keyword>
<evidence type="ECO:0000259" key="3">
    <source>
        <dbReference type="PROSITE" id="PS51462"/>
    </source>
</evidence>
<dbReference type="PANTHER" id="PTHR31223:SF70">
    <property type="entry name" value="LOG FAMILY PROTEIN YJL055W"/>
    <property type="match status" value="1"/>
</dbReference>
<dbReference type="InterPro" id="IPR005269">
    <property type="entry name" value="LOG"/>
</dbReference>
<dbReference type="GO" id="GO:0016799">
    <property type="term" value="F:hydrolase activity, hydrolyzing N-glycosyl compounds"/>
    <property type="evidence" value="ECO:0007669"/>
    <property type="project" value="TreeGrafter"/>
</dbReference>
<dbReference type="InterPro" id="IPR031100">
    <property type="entry name" value="LOG_fam"/>
</dbReference>